<dbReference type="AlphaFoldDB" id="A0A2W4WJU6"/>
<dbReference type="InterPro" id="IPR050226">
    <property type="entry name" value="NagZ_Beta-hexosaminidase"/>
</dbReference>
<dbReference type="GO" id="GO:0009254">
    <property type="term" value="P:peptidoglycan turnover"/>
    <property type="evidence" value="ECO:0007669"/>
    <property type="project" value="TreeGrafter"/>
</dbReference>
<dbReference type="Pfam" id="PF00933">
    <property type="entry name" value="Glyco_hydro_3"/>
    <property type="match status" value="1"/>
</dbReference>
<dbReference type="Pfam" id="PF18034">
    <property type="entry name" value="Bac_GH3_C"/>
    <property type="match status" value="1"/>
</dbReference>
<evidence type="ECO:0000256" key="1">
    <source>
        <dbReference type="ARBA" id="ARBA00001231"/>
    </source>
</evidence>
<proteinExistence type="inferred from homology"/>
<dbReference type="InterPro" id="IPR041518">
    <property type="entry name" value="Bac_GH3_C"/>
</dbReference>
<evidence type="ECO:0000313" key="9">
    <source>
        <dbReference type="Proteomes" id="UP000249467"/>
    </source>
</evidence>
<evidence type="ECO:0000256" key="5">
    <source>
        <dbReference type="ARBA" id="ARBA00023295"/>
    </source>
</evidence>
<dbReference type="InterPro" id="IPR017853">
    <property type="entry name" value="GH"/>
</dbReference>
<dbReference type="PANTHER" id="PTHR30480:SF13">
    <property type="entry name" value="BETA-HEXOSAMINIDASE"/>
    <property type="match status" value="1"/>
</dbReference>
<comment type="caution">
    <text evidence="8">The sequence shown here is derived from an EMBL/GenBank/DDBJ whole genome shotgun (WGS) entry which is preliminary data.</text>
</comment>
<evidence type="ECO:0000256" key="4">
    <source>
        <dbReference type="ARBA" id="ARBA00022801"/>
    </source>
</evidence>
<dbReference type="InterPro" id="IPR036962">
    <property type="entry name" value="Glyco_hydro_3_N_sf"/>
</dbReference>
<keyword evidence="5" id="KW-0326">Glycosidase</keyword>
<dbReference type="GO" id="GO:0004563">
    <property type="term" value="F:beta-N-acetylhexosaminidase activity"/>
    <property type="evidence" value="ECO:0007669"/>
    <property type="project" value="UniProtKB-EC"/>
</dbReference>
<evidence type="ECO:0000256" key="3">
    <source>
        <dbReference type="ARBA" id="ARBA00012663"/>
    </source>
</evidence>
<dbReference type="GO" id="GO:0005975">
    <property type="term" value="P:carbohydrate metabolic process"/>
    <property type="evidence" value="ECO:0007669"/>
    <property type="project" value="InterPro"/>
</dbReference>
<comment type="catalytic activity">
    <reaction evidence="1">
        <text>Hydrolysis of terminal non-reducing N-acetyl-D-hexosamine residues in N-acetyl-beta-D-hexosaminides.</text>
        <dbReference type="EC" id="3.2.1.52"/>
    </reaction>
</comment>
<reference evidence="8 9" key="2">
    <citation type="submission" date="2018-06" db="EMBL/GenBank/DDBJ databases">
        <title>Metagenomic assembly of (sub)arctic Cyanobacteria and their associated microbiome from non-axenic cultures.</title>
        <authorList>
            <person name="Baurain D."/>
        </authorList>
    </citation>
    <scope>NUCLEOTIDE SEQUENCE [LARGE SCALE GENOMIC DNA]</scope>
    <source>
        <strain evidence="8">ULC066bin1</strain>
    </source>
</reference>
<dbReference type="InterPro" id="IPR001764">
    <property type="entry name" value="Glyco_hydro_3_N"/>
</dbReference>
<evidence type="ECO:0000313" key="8">
    <source>
        <dbReference type="EMBL" id="PZO43477.1"/>
    </source>
</evidence>
<dbReference type="Proteomes" id="UP000249467">
    <property type="component" value="Unassembled WGS sequence"/>
</dbReference>
<sequence>MPPINLPDIDTLSLVEQVSQMLVVRTCGMLYDHQIQYPQWELPNATLKTLIEEYGVGGVILLGGSAPEIALKTQQMQSWAKVPLLIAADIEEGVGQRFSGATWFPPPMALQSVAMKYAEDMGKITAEEAVAIGINWLLAPIVDVNNNPDNPVINVRAFGITVGEVMGATRGFISGAKQYPVLTTAKHFPGHGDTSVDSHLQTPTLPHDRQRFDNVEFPPFINAIAAGVDAVMTAHIFVPELDPKNIATLSHHVLTDILRNELGFDGLITTDALIMSGVAKLNSPEKIAVQAVKAGADILLMPIDAIATIKAICDAVESGEISRDRIRASVQRIWKAKQKVSANPTDLSKLGNPENLKIAKEIAANSISVYSSLSHLQSKGARQGGSTTLNSKPKLDTNYLNLIVVEDLLTCEEFLNSRSPTALLPKNHGYQRIVSDGAILGNLQCETFSHIFIQVFSRGNPFRGNTNLHEKTQDLVKKLLIEDKLEAVVVYGSPYFLDILLPLLPSDMPWGFAYSQQSEAQAAVLQQLGFK</sequence>
<accession>A0A2W4WJU6</accession>
<organism evidence="8 9">
    <name type="scientific">Pseudanabaena frigida</name>
    <dbReference type="NCBI Taxonomy" id="945775"/>
    <lineage>
        <taxon>Bacteria</taxon>
        <taxon>Bacillati</taxon>
        <taxon>Cyanobacteriota</taxon>
        <taxon>Cyanophyceae</taxon>
        <taxon>Pseudanabaenales</taxon>
        <taxon>Pseudanabaenaceae</taxon>
        <taxon>Pseudanabaena</taxon>
    </lineage>
</organism>
<reference evidence="8 9" key="1">
    <citation type="submission" date="2018-04" db="EMBL/GenBank/DDBJ databases">
        <authorList>
            <person name="Go L.Y."/>
            <person name="Mitchell J.A."/>
        </authorList>
    </citation>
    <scope>NUCLEOTIDE SEQUENCE [LARGE SCALE GENOMIC DNA]</scope>
    <source>
        <strain evidence="8">ULC066bin1</strain>
    </source>
</reference>
<feature type="domain" description="Glycoside hydrolase family 3 N-terminal" evidence="6">
    <location>
        <begin position="16"/>
        <end position="334"/>
    </location>
</feature>
<evidence type="ECO:0000259" key="7">
    <source>
        <dbReference type="Pfam" id="PF18034"/>
    </source>
</evidence>
<dbReference type="Gene3D" id="3.40.50.10870">
    <property type="entry name" value="Glycosyl hydrolase family 3"/>
    <property type="match status" value="1"/>
</dbReference>
<dbReference type="Gene3D" id="3.20.20.300">
    <property type="entry name" value="Glycoside hydrolase, family 3, N-terminal domain"/>
    <property type="match status" value="1"/>
</dbReference>
<keyword evidence="4" id="KW-0378">Hydrolase</keyword>
<dbReference type="EC" id="3.2.1.52" evidence="3"/>
<name>A0A2W4WJU6_9CYAN</name>
<gene>
    <name evidence="8" type="ORF">DCF19_05940</name>
</gene>
<comment type="similarity">
    <text evidence="2">Belongs to the glycosyl hydrolase 3 family.</text>
</comment>
<protein>
    <recommendedName>
        <fullName evidence="3">beta-N-acetylhexosaminidase</fullName>
        <ecNumber evidence="3">3.2.1.52</ecNumber>
    </recommendedName>
</protein>
<evidence type="ECO:0000256" key="2">
    <source>
        <dbReference type="ARBA" id="ARBA00005336"/>
    </source>
</evidence>
<feature type="domain" description="Bacterial Glycosyl hydrolase family 3 C-terminal" evidence="7">
    <location>
        <begin position="396"/>
        <end position="528"/>
    </location>
</feature>
<evidence type="ECO:0000259" key="6">
    <source>
        <dbReference type="Pfam" id="PF00933"/>
    </source>
</evidence>
<dbReference type="SUPFAM" id="SSF51445">
    <property type="entry name" value="(Trans)glycosidases"/>
    <property type="match status" value="1"/>
</dbReference>
<dbReference type="PANTHER" id="PTHR30480">
    <property type="entry name" value="BETA-HEXOSAMINIDASE-RELATED"/>
    <property type="match status" value="1"/>
</dbReference>
<dbReference type="EMBL" id="QBML01000005">
    <property type="protein sequence ID" value="PZO43477.1"/>
    <property type="molecule type" value="Genomic_DNA"/>
</dbReference>